<evidence type="ECO:0000313" key="2">
    <source>
        <dbReference type="Proteomes" id="UP000443353"/>
    </source>
</evidence>
<dbReference type="InterPro" id="IPR036938">
    <property type="entry name" value="PAP2/HPO_sf"/>
</dbReference>
<reference evidence="1 2" key="1">
    <citation type="submission" date="2019-12" db="EMBL/GenBank/DDBJ databases">
        <authorList>
            <person name="Li C."/>
            <person name="Zhao J."/>
        </authorList>
    </citation>
    <scope>NUCLEOTIDE SEQUENCE [LARGE SCALE GENOMIC DNA]</scope>
    <source>
        <strain evidence="1 2">NEAU-DD11</strain>
    </source>
</reference>
<protein>
    <submittedName>
        <fullName evidence="1">Uncharacterized protein</fullName>
    </submittedName>
</protein>
<dbReference type="SUPFAM" id="SSF48317">
    <property type="entry name" value="Acid phosphatase/Vanadium-dependent haloperoxidase"/>
    <property type="match status" value="1"/>
</dbReference>
<evidence type="ECO:0000313" key="1">
    <source>
        <dbReference type="EMBL" id="MVW64112.1"/>
    </source>
</evidence>
<accession>A0A7X3KAX8</accession>
<gene>
    <name evidence="1" type="ORF">GPY61_29700</name>
</gene>
<keyword evidence="2" id="KW-1185">Reference proteome</keyword>
<dbReference type="PANTHER" id="PTHR34599:SF1">
    <property type="entry name" value="PHOSPHATIDIC ACID PHOSPHATASE TYPE 2_HALOPEROXIDASE DOMAIN-CONTAINING PROTEIN"/>
    <property type="match status" value="1"/>
</dbReference>
<dbReference type="Proteomes" id="UP000443353">
    <property type="component" value="Unassembled WGS sequence"/>
</dbReference>
<comment type="caution">
    <text evidence="1">The sequence shown here is derived from an EMBL/GenBank/DDBJ whole genome shotgun (WGS) entry which is preliminary data.</text>
</comment>
<dbReference type="RefSeq" id="WP_160410654.1">
    <property type="nucleotide sequence ID" value="NZ_WSES01000011.1"/>
</dbReference>
<name>A0A7X3KAX8_9BURK</name>
<dbReference type="InterPro" id="IPR052559">
    <property type="entry name" value="V-haloperoxidase"/>
</dbReference>
<dbReference type="AlphaFoldDB" id="A0A7X3KAX8"/>
<dbReference type="EMBL" id="WSES01000011">
    <property type="protein sequence ID" value="MVW64112.1"/>
    <property type="molecule type" value="Genomic_DNA"/>
</dbReference>
<sequence length="258" mass="27113">MDRQNILELEANGAATPLATVRAWNALALGTIGTVALAHEPARALALVHTCMYNAWAAYDDHARQTAHGVAVRLPRAERDAASQSAAIGHAAHAVLAGLGGRSGADAGTDAGLFTPEGIGRMQAAALLDVRHRDEPFALMPAEVRPAAAARPLALVAVWCDVAQRVSLRAGHDDDRDVLLFFVLANALADADHAARDGVCAAFAAAEVLRRFTGSDILDDVTFTDLAAQAGPGPGQDVGRKIGARVFDKARRYWQGDM</sequence>
<proteinExistence type="predicted"/>
<organism evidence="1 2">
    <name type="scientific">Massilia cellulosiltytica</name>
    <dbReference type="NCBI Taxonomy" id="2683234"/>
    <lineage>
        <taxon>Bacteria</taxon>
        <taxon>Pseudomonadati</taxon>
        <taxon>Pseudomonadota</taxon>
        <taxon>Betaproteobacteria</taxon>
        <taxon>Burkholderiales</taxon>
        <taxon>Oxalobacteraceae</taxon>
        <taxon>Telluria group</taxon>
        <taxon>Massilia</taxon>
    </lineage>
</organism>
<dbReference type="PANTHER" id="PTHR34599">
    <property type="entry name" value="PEROXIDASE-RELATED"/>
    <property type="match status" value="1"/>
</dbReference>